<proteinExistence type="predicted"/>
<gene>
    <name evidence="2" type="ORF">SLS55_007852</name>
    <name evidence="3" type="ORF">UCDDS831_g04021</name>
</gene>
<dbReference type="RefSeq" id="XP_066630071.1">
    <property type="nucleotide sequence ID" value="XM_066779267.1"/>
</dbReference>
<reference evidence="3 4" key="1">
    <citation type="submission" date="2015-03" db="EMBL/GenBank/DDBJ databases">
        <authorList>
            <person name="Morales-Cruz A."/>
            <person name="Amrine K.C."/>
            <person name="Cantu D."/>
        </authorList>
    </citation>
    <scope>NUCLEOTIDE SEQUENCE [LARGE SCALE GENOMIC DNA]</scope>
    <source>
        <strain evidence="3">DS831</strain>
    </source>
</reference>
<evidence type="ECO:0000256" key="1">
    <source>
        <dbReference type="SAM" id="SignalP"/>
    </source>
</evidence>
<sequence length="171" mass="18515">MRASTFFASAAALATTVSAGMVPTFAKRYNVTQAWGQWEVTNFTASSHPSNSIIDFQIFWDQGNSGPVKCNANGYSVGGEGNWYACESNDTPSGNFHFSLNQDWNQLSLSQDMYQTGSIVHLNGSAPFDIKWGYSSAGSEATAEPFYVPVLSESHTLPNGTTTAPEFSSRK</sequence>
<dbReference type="AlphaFoldDB" id="A0A0G2EHR5"/>
<evidence type="ECO:0008006" key="6">
    <source>
        <dbReference type="Google" id="ProtNLM"/>
    </source>
</evidence>
<reference evidence="2 5" key="3">
    <citation type="submission" date="2024-02" db="EMBL/GenBank/DDBJ databases">
        <title>De novo assembly and annotation of 12 fungi associated with fruit tree decline syndrome in Ontario, Canada.</title>
        <authorList>
            <person name="Sulman M."/>
            <person name="Ellouze W."/>
            <person name="Ilyukhin E."/>
        </authorList>
    </citation>
    <scope>NUCLEOTIDE SEQUENCE [LARGE SCALE GENOMIC DNA]</scope>
    <source>
        <strain evidence="2 5">FDS-637</strain>
    </source>
</reference>
<organism evidence="3 4">
    <name type="scientific">Diplodia seriata</name>
    <dbReference type="NCBI Taxonomy" id="420778"/>
    <lineage>
        <taxon>Eukaryota</taxon>
        <taxon>Fungi</taxon>
        <taxon>Dikarya</taxon>
        <taxon>Ascomycota</taxon>
        <taxon>Pezizomycotina</taxon>
        <taxon>Dothideomycetes</taxon>
        <taxon>Dothideomycetes incertae sedis</taxon>
        <taxon>Botryosphaeriales</taxon>
        <taxon>Botryosphaeriaceae</taxon>
        <taxon>Diplodia</taxon>
    </lineage>
</organism>
<evidence type="ECO:0000313" key="3">
    <source>
        <dbReference type="EMBL" id="KKY21766.1"/>
    </source>
</evidence>
<dbReference type="EMBL" id="LAQI01000081">
    <property type="protein sequence ID" value="KKY21766.1"/>
    <property type="molecule type" value="Genomic_DNA"/>
</dbReference>
<dbReference type="Proteomes" id="UP001430584">
    <property type="component" value="Unassembled WGS sequence"/>
</dbReference>
<accession>A0A0G2EHR5</accession>
<name>A0A0G2EHR5_9PEZI</name>
<keyword evidence="1" id="KW-0732">Signal</keyword>
<reference evidence="3 4" key="2">
    <citation type="submission" date="2015-05" db="EMBL/GenBank/DDBJ databases">
        <title>Distinctive expansion of gene families associated with plant cell wall degradation and secondary metabolism in the genomes of grapevine trunk pathogens.</title>
        <authorList>
            <person name="Lawrence D.P."/>
            <person name="Travadon R."/>
            <person name="Rolshausen P.E."/>
            <person name="Baumgartner K."/>
        </authorList>
    </citation>
    <scope>NUCLEOTIDE SEQUENCE [LARGE SCALE GENOMIC DNA]</scope>
    <source>
        <strain evidence="3">DS831</strain>
    </source>
</reference>
<evidence type="ECO:0000313" key="5">
    <source>
        <dbReference type="Proteomes" id="UP001430584"/>
    </source>
</evidence>
<dbReference type="Proteomes" id="UP000034182">
    <property type="component" value="Unassembled WGS sequence"/>
</dbReference>
<dbReference type="EMBL" id="JAJVCZ030000008">
    <property type="protein sequence ID" value="KAL0257042.1"/>
    <property type="molecule type" value="Genomic_DNA"/>
</dbReference>
<dbReference type="Gene3D" id="2.40.350.20">
    <property type="match status" value="1"/>
</dbReference>
<protein>
    <recommendedName>
        <fullName evidence="6">AA1-like domain-containing protein</fullName>
    </recommendedName>
</protein>
<evidence type="ECO:0000313" key="2">
    <source>
        <dbReference type="EMBL" id="KAL0257042.1"/>
    </source>
</evidence>
<evidence type="ECO:0000313" key="4">
    <source>
        <dbReference type="Proteomes" id="UP000034182"/>
    </source>
</evidence>
<comment type="caution">
    <text evidence="3">The sequence shown here is derived from an EMBL/GenBank/DDBJ whole genome shotgun (WGS) entry which is preliminary data.</text>
</comment>
<dbReference type="GeneID" id="92011937"/>
<feature type="signal peptide" evidence="1">
    <location>
        <begin position="1"/>
        <end position="19"/>
    </location>
</feature>
<feature type="chain" id="PRO_5002543606" description="AA1-like domain-containing protein" evidence="1">
    <location>
        <begin position="20"/>
        <end position="171"/>
    </location>
</feature>
<keyword evidence="5" id="KW-1185">Reference proteome</keyword>